<organism evidence="11 12">
    <name type="scientific">Thiobacter aerophilum</name>
    <dbReference type="NCBI Taxonomy" id="3121275"/>
    <lineage>
        <taxon>Bacteria</taxon>
        <taxon>Pseudomonadati</taxon>
        <taxon>Pseudomonadota</taxon>
        <taxon>Betaproteobacteria</taxon>
        <taxon>Burkholderiales</taxon>
        <taxon>Thiobacteraceae</taxon>
        <taxon>Thiobacter</taxon>
    </lineage>
</organism>
<evidence type="ECO:0000256" key="3">
    <source>
        <dbReference type="ARBA" id="ARBA00022679"/>
    </source>
</evidence>
<dbReference type="RefSeq" id="WP_347308025.1">
    <property type="nucleotide sequence ID" value="NZ_JBAJEX010000004.1"/>
</dbReference>
<name>A0ABV0EE19_9BURK</name>
<evidence type="ECO:0000313" key="12">
    <source>
        <dbReference type="Proteomes" id="UP001482231"/>
    </source>
</evidence>
<evidence type="ECO:0000256" key="7">
    <source>
        <dbReference type="ARBA" id="ARBA00039058"/>
    </source>
</evidence>
<evidence type="ECO:0000256" key="4">
    <source>
        <dbReference type="ARBA" id="ARBA00023098"/>
    </source>
</evidence>
<gene>
    <name evidence="11" type="ORF">V6E02_06790</name>
</gene>
<dbReference type="Pfam" id="PF13444">
    <property type="entry name" value="Acetyltransf_5"/>
    <property type="match status" value="1"/>
</dbReference>
<proteinExistence type="inferred from homology"/>
<dbReference type="PANTHER" id="PTHR37323">
    <property type="entry name" value="GCN5-RELATED N-ACETYLTRANSFERASE"/>
    <property type="match status" value="1"/>
</dbReference>
<keyword evidence="5 11" id="KW-0012">Acyltransferase</keyword>
<evidence type="ECO:0000256" key="8">
    <source>
        <dbReference type="ARBA" id="ARBA00039866"/>
    </source>
</evidence>
<evidence type="ECO:0000256" key="2">
    <source>
        <dbReference type="ARBA" id="ARBA00022516"/>
    </source>
</evidence>
<evidence type="ECO:0000256" key="10">
    <source>
        <dbReference type="ARBA" id="ARBA00047785"/>
    </source>
</evidence>
<keyword evidence="12" id="KW-1185">Reference proteome</keyword>
<comment type="similarity">
    <text evidence="6">Belongs to the acetyltransferase family. OlsB subfamily.</text>
</comment>
<sequence length="252" mass="28481">MLNELARWETQARSAPLTLSLARCEDEVREAQRLRYKVFAEEIGARLPNPESGLDRDLFDPFCEHLLVRDARTLEVVGTYRLLTPRGAREAGCFYSQTEFDLTRLNHLLDRTLEVGRAAVHPAYRNGGVITLLWAGLARFIEQHGFDYLIGCASIGMADGGHAAASLFRRIGIEHMSPVEWRVFPRNRLPLESLDNTLNVPLPPLLKGYIRVGCYVCGAPAWDPDFNTADLMLILPRALMNPRYSRHFLPHG</sequence>
<dbReference type="GO" id="GO:0016746">
    <property type="term" value="F:acyltransferase activity"/>
    <property type="evidence" value="ECO:0007669"/>
    <property type="project" value="UniProtKB-KW"/>
</dbReference>
<keyword evidence="2" id="KW-0444">Lipid biosynthesis</keyword>
<keyword evidence="3 11" id="KW-0808">Transferase</keyword>
<dbReference type="EC" id="2.3.2.30" evidence="7"/>
<dbReference type="Gene3D" id="3.40.630.30">
    <property type="match status" value="1"/>
</dbReference>
<protein>
    <recommendedName>
        <fullName evidence="8">L-ornithine N(alpha)-acyltransferase</fullName>
        <ecNumber evidence="7">2.3.2.30</ecNumber>
    </recommendedName>
</protein>
<dbReference type="SUPFAM" id="SSF55729">
    <property type="entry name" value="Acyl-CoA N-acyltransferases (Nat)"/>
    <property type="match status" value="1"/>
</dbReference>
<evidence type="ECO:0000256" key="9">
    <source>
        <dbReference type="ARBA" id="ARBA00045724"/>
    </source>
</evidence>
<dbReference type="EMBL" id="JBAJEX010000004">
    <property type="protein sequence ID" value="MEO1766915.1"/>
    <property type="molecule type" value="Genomic_DNA"/>
</dbReference>
<evidence type="ECO:0000256" key="6">
    <source>
        <dbReference type="ARBA" id="ARBA00038095"/>
    </source>
</evidence>
<evidence type="ECO:0000256" key="1">
    <source>
        <dbReference type="ARBA" id="ARBA00005189"/>
    </source>
</evidence>
<evidence type="ECO:0000313" key="11">
    <source>
        <dbReference type="EMBL" id="MEO1766915.1"/>
    </source>
</evidence>
<reference evidence="11 12" key="1">
    <citation type="submission" date="2024-02" db="EMBL/GenBank/DDBJ databases">
        <title>New thermophilic sulfur-oxidizing bacteria from a hot springs of the Uzon caldera (Kamchatka, Russia).</title>
        <authorList>
            <person name="Dukat A.M."/>
            <person name="Elcheninov A.G."/>
            <person name="Frolov E.N."/>
        </authorList>
    </citation>
    <scope>NUCLEOTIDE SEQUENCE [LARGE SCALE GENOMIC DNA]</scope>
    <source>
        <strain evidence="11 12">AK1</strain>
    </source>
</reference>
<accession>A0ABV0EE19</accession>
<dbReference type="InterPro" id="IPR016181">
    <property type="entry name" value="Acyl_CoA_acyltransferase"/>
</dbReference>
<comment type="function">
    <text evidence="9">Catalyzes the first step in the biosynthesis of ornithine lipids, which are phosphorus-free membrane lipids. Catalyzes the 3-hydroxyacyl-acyl carrier protein-dependent acylation of ornithine to form lyso-ornithine lipid (LOL).</text>
</comment>
<dbReference type="InterPro" id="IPR052351">
    <property type="entry name" value="Ornithine_N-alpha-AT"/>
</dbReference>
<evidence type="ECO:0000256" key="5">
    <source>
        <dbReference type="ARBA" id="ARBA00023315"/>
    </source>
</evidence>
<comment type="pathway">
    <text evidence="1">Lipid metabolism.</text>
</comment>
<keyword evidence="4" id="KW-0443">Lipid metabolism</keyword>
<dbReference type="PANTHER" id="PTHR37323:SF1">
    <property type="entry name" value="L-ORNITHINE N(ALPHA)-ACYLTRANSFERASE"/>
    <property type="match status" value="1"/>
</dbReference>
<comment type="catalytic activity">
    <reaction evidence="10">
        <text>a (3R)-hydroxyacyl-[ACP] + L-ornithine = a lyso-ornithine lipid + holo-[ACP] + H(+)</text>
        <dbReference type="Rhea" id="RHEA:20633"/>
        <dbReference type="Rhea" id="RHEA-COMP:9685"/>
        <dbReference type="Rhea" id="RHEA-COMP:9945"/>
        <dbReference type="ChEBI" id="CHEBI:15378"/>
        <dbReference type="ChEBI" id="CHEBI:46911"/>
        <dbReference type="ChEBI" id="CHEBI:64479"/>
        <dbReference type="ChEBI" id="CHEBI:78827"/>
        <dbReference type="ChEBI" id="CHEBI:138482"/>
        <dbReference type="EC" id="2.3.2.30"/>
    </reaction>
    <physiologicalReaction direction="left-to-right" evidence="10">
        <dbReference type="Rhea" id="RHEA:20634"/>
    </physiologicalReaction>
</comment>
<dbReference type="Proteomes" id="UP001482231">
    <property type="component" value="Unassembled WGS sequence"/>
</dbReference>
<comment type="caution">
    <text evidence="11">The sequence shown here is derived from an EMBL/GenBank/DDBJ whole genome shotgun (WGS) entry which is preliminary data.</text>
</comment>